<reference evidence="1" key="2">
    <citation type="journal article" date="2015" name="Fish Shellfish Immunol.">
        <title>Early steps in the European eel (Anguilla anguilla)-Vibrio vulnificus interaction in the gills: Role of the RtxA13 toxin.</title>
        <authorList>
            <person name="Callol A."/>
            <person name="Pajuelo D."/>
            <person name="Ebbesson L."/>
            <person name="Teles M."/>
            <person name="MacKenzie S."/>
            <person name="Amaro C."/>
        </authorList>
    </citation>
    <scope>NUCLEOTIDE SEQUENCE</scope>
</reference>
<protein>
    <submittedName>
        <fullName evidence="1">Uncharacterized protein</fullName>
    </submittedName>
</protein>
<dbReference type="AlphaFoldDB" id="A0A0E9VFH2"/>
<accession>A0A0E9VFH2</accession>
<proteinExistence type="predicted"/>
<name>A0A0E9VFH2_ANGAN</name>
<dbReference type="EMBL" id="GBXM01032634">
    <property type="protein sequence ID" value="JAH75943.1"/>
    <property type="molecule type" value="Transcribed_RNA"/>
</dbReference>
<evidence type="ECO:0000313" key="1">
    <source>
        <dbReference type="EMBL" id="JAH75943.1"/>
    </source>
</evidence>
<reference evidence="1" key="1">
    <citation type="submission" date="2014-11" db="EMBL/GenBank/DDBJ databases">
        <authorList>
            <person name="Amaro Gonzalez C."/>
        </authorList>
    </citation>
    <scope>NUCLEOTIDE SEQUENCE</scope>
</reference>
<organism evidence="1">
    <name type="scientific">Anguilla anguilla</name>
    <name type="common">European freshwater eel</name>
    <name type="synonym">Muraena anguilla</name>
    <dbReference type="NCBI Taxonomy" id="7936"/>
    <lineage>
        <taxon>Eukaryota</taxon>
        <taxon>Metazoa</taxon>
        <taxon>Chordata</taxon>
        <taxon>Craniata</taxon>
        <taxon>Vertebrata</taxon>
        <taxon>Euteleostomi</taxon>
        <taxon>Actinopterygii</taxon>
        <taxon>Neopterygii</taxon>
        <taxon>Teleostei</taxon>
        <taxon>Anguilliformes</taxon>
        <taxon>Anguillidae</taxon>
        <taxon>Anguilla</taxon>
    </lineage>
</organism>
<sequence>METGTTFSFTIKKRCQLLFSCFMACTCINLH</sequence>